<proteinExistence type="inferred from homology"/>
<feature type="disulfide bond" evidence="13">
    <location>
        <begin position="236"/>
        <end position="277"/>
    </location>
</feature>
<dbReference type="EMBL" id="KQ459601">
    <property type="protein sequence ID" value="KPI94009.1"/>
    <property type="molecule type" value="Genomic_DNA"/>
</dbReference>
<dbReference type="SMART" id="SM00187">
    <property type="entry name" value="INB"/>
    <property type="match status" value="1"/>
</dbReference>
<dbReference type="SUPFAM" id="SSF69179">
    <property type="entry name" value="Integrin domains"/>
    <property type="match status" value="1"/>
</dbReference>
<keyword evidence="6" id="KW-0677">Repeat</keyword>
<feature type="disulfide bond" evidence="13">
    <location>
        <begin position="551"/>
        <end position="558"/>
    </location>
</feature>
<evidence type="ECO:0000256" key="12">
    <source>
        <dbReference type="ARBA" id="ARBA00023180"/>
    </source>
</evidence>
<dbReference type="GO" id="GO:0007160">
    <property type="term" value="P:cell-matrix adhesion"/>
    <property type="evidence" value="ECO:0007669"/>
    <property type="project" value="TreeGrafter"/>
</dbReference>
<dbReference type="GO" id="GO:0016477">
    <property type="term" value="P:cell migration"/>
    <property type="evidence" value="ECO:0007669"/>
    <property type="project" value="TreeGrafter"/>
</dbReference>
<dbReference type="GO" id="GO:0005925">
    <property type="term" value="C:focal adhesion"/>
    <property type="evidence" value="ECO:0007669"/>
    <property type="project" value="TreeGrafter"/>
</dbReference>
<dbReference type="InterPro" id="IPR002369">
    <property type="entry name" value="Integrin_bsu_VWA"/>
</dbReference>
<dbReference type="Pfam" id="PF23105">
    <property type="entry name" value="EGF_integrin"/>
    <property type="match status" value="1"/>
</dbReference>
<comment type="subcellular location">
    <subcellularLocation>
        <location evidence="14">Cell membrane</location>
        <topology evidence="14">Single-pass type I membrane protein</topology>
    </subcellularLocation>
    <subcellularLocation>
        <location evidence="1">Membrane</location>
        <topology evidence="1">Single-pass type I membrane protein</topology>
    </subcellularLocation>
</comment>
<dbReference type="SUPFAM" id="SSF53300">
    <property type="entry name" value="vWA-like"/>
    <property type="match status" value="1"/>
</dbReference>
<dbReference type="Gene3D" id="3.40.50.410">
    <property type="entry name" value="von Willebrand factor, type A domain"/>
    <property type="match status" value="1"/>
</dbReference>
<dbReference type="GO" id="GO:0033627">
    <property type="term" value="P:cell adhesion mediated by integrin"/>
    <property type="evidence" value="ECO:0007669"/>
    <property type="project" value="TreeGrafter"/>
</dbReference>
<keyword evidence="4 14" id="KW-0812">Transmembrane</keyword>
<evidence type="ECO:0000256" key="8">
    <source>
        <dbReference type="ARBA" id="ARBA00022989"/>
    </source>
</evidence>
<dbReference type="InterPro" id="IPR015812">
    <property type="entry name" value="Integrin_bsu"/>
</dbReference>
<dbReference type="GO" id="GO:0005178">
    <property type="term" value="F:integrin binding"/>
    <property type="evidence" value="ECO:0007669"/>
    <property type="project" value="TreeGrafter"/>
</dbReference>
<dbReference type="AlphaFoldDB" id="A0A194PMP9"/>
<feature type="disulfide bond" evidence="13">
    <location>
        <begin position="497"/>
        <end position="527"/>
    </location>
</feature>
<evidence type="ECO:0000256" key="9">
    <source>
        <dbReference type="ARBA" id="ARBA00023037"/>
    </source>
</evidence>
<sequence length="766" mass="85237">MHPLIRKVHFHFPSFPYKKKGGKGKRTNFGLRDAHSSDETRNCFHFTPVFCVVVESHTGPRCKSKDLAEATWCSENITEAILSHTILRNDELNSGENGVKVQFSPQSMTIKVRPGLPVDFNMAYRPAKDYPLDVYYVMDYSFTMRAYQNLLQEQGLEIYKELTLLTNNVRLGIGSFVDKPAYPFKSSDNEAYSFKNHLSLTQNMTEFQNVLKDNLFGSNNDDPEGGFDALMQVMLCQDEIGWRENARRIIILSTDNTYHSAGDGKFVGAVKPNDMKCHLEDNNYNMGLDLDYPSVSQINKIATEHNFKIIFAAISSVKDHYEGLVKKIRGAKYVELSKGSNLVTMVKEEYLKLIRSMEINADLPPHIELALSPDCRKEGICIIKHNESITINAKLTVKECPSSDEASEVLVGPVALNEKLKIIVTSDCVCDCERKNTNTNSSKCSGNGKYQCGICTCNENTYGEDCGCTGMTSVDLDKCKLTLTATDYCSGRGTCSCGKCIHCKQGFSGDFCQYDDTACPSPGGKLCAGRGVCRYGKCACAPDITGPGCDCPLTIDTCYAPHSKEMCSGTGNCICGECQCLPMKTSNRTCSGRFCDNCDEFAEKRCLELENYAECNYLYNKTYCDQLHNQTSLTEVKIVDKLDNTLSDQGMAKWCKKELWNGTLIFKYLYPITSPNTLHVIIAKELEQPPEVNLLIAVGVPFGILVLIGLLTIIIWKILVDRLDAREYKNFAEKAAAAGFTVTGIVNPVYRPPATNITNPMFDANL</sequence>
<evidence type="ECO:0000256" key="4">
    <source>
        <dbReference type="ARBA" id="ARBA00022692"/>
    </source>
</evidence>
<feature type="disulfide bond" evidence="13">
    <location>
        <begin position="495"/>
        <end position="500"/>
    </location>
</feature>
<dbReference type="GO" id="GO:0009986">
    <property type="term" value="C:cell surface"/>
    <property type="evidence" value="ECO:0007669"/>
    <property type="project" value="TreeGrafter"/>
</dbReference>
<name>A0A194PMP9_PAPXU</name>
<feature type="disulfide bond" evidence="13">
    <location>
        <begin position="503"/>
        <end position="512"/>
    </location>
</feature>
<feature type="disulfide bond" evidence="13">
    <location>
        <begin position="606"/>
        <end position="615"/>
    </location>
</feature>
<protein>
    <recommendedName>
        <fullName evidence="14">Integrin beta</fullName>
    </recommendedName>
</protein>
<keyword evidence="11 13" id="KW-1015">Disulfide bond</keyword>
<dbReference type="Gene3D" id="2.60.40.1510">
    <property type="entry name" value="ntegrin, alpha v. Chain A, domain 3"/>
    <property type="match status" value="1"/>
</dbReference>
<evidence type="ECO:0000313" key="18">
    <source>
        <dbReference type="Proteomes" id="UP000053268"/>
    </source>
</evidence>
<organism evidence="17 18">
    <name type="scientific">Papilio xuthus</name>
    <name type="common">Asian swallowtail butterfly</name>
    <dbReference type="NCBI Taxonomy" id="66420"/>
    <lineage>
        <taxon>Eukaryota</taxon>
        <taxon>Metazoa</taxon>
        <taxon>Ecdysozoa</taxon>
        <taxon>Arthropoda</taxon>
        <taxon>Hexapoda</taxon>
        <taxon>Insecta</taxon>
        <taxon>Pterygota</taxon>
        <taxon>Neoptera</taxon>
        <taxon>Endopterygota</taxon>
        <taxon>Lepidoptera</taxon>
        <taxon>Glossata</taxon>
        <taxon>Ditrysia</taxon>
        <taxon>Papilionoidea</taxon>
        <taxon>Papilionidae</taxon>
        <taxon>Papilioninae</taxon>
        <taxon>Papilio</taxon>
    </lineage>
</organism>
<evidence type="ECO:0000256" key="14">
    <source>
        <dbReference type="RuleBase" id="RU000633"/>
    </source>
</evidence>
<dbReference type="InterPro" id="IPR032695">
    <property type="entry name" value="Integrin_dom_sf"/>
</dbReference>
<keyword evidence="7 14" id="KW-0130">Cell adhesion</keyword>
<dbReference type="Gene3D" id="2.10.25.10">
    <property type="entry name" value="Laminin"/>
    <property type="match status" value="3"/>
</dbReference>
<dbReference type="InterPro" id="IPR057243">
    <property type="entry name" value="Integrin_I-EGF_CS"/>
</dbReference>
<dbReference type="GO" id="GO:0007157">
    <property type="term" value="P:heterophilic cell-cell adhesion via plasma membrane cell adhesion molecules"/>
    <property type="evidence" value="ECO:0007669"/>
    <property type="project" value="UniProtKB-ARBA"/>
</dbReference>
<dbReference type="Pfam" id="PF00362">
    <property type="entry name" value="Integrin_beta"/>
    <property type="match status" value="1"/>
</dbReference>
<dbReference type="STRING" id="66420.A0A194PMP9"/>
<dbReference type="PROSITE" id="PS50234">
    <property type="entry name" value="VWFA"/>
    <property type="match status" value="1"/>
</dbReference>
<evidence type="ECO:0000256" key="7">
    <source>
        <dbReference type="ARBA" id="ARBA00022889"/>
    </source>
</evidence>
<feature type="disulfide bond" evidence="13">
    <location>
        <begin position="533"/>
        <end position="538"/>
    </location>
</feature>
<evidence type="ECO:0000256" key="1">
    <source>
        <dbReference type="ARBA" id="ARBA00004479"/>
    </source>
</evidence>
<dbReference type="Proteomes" id="UP000053268">
    <property type="component" value="Unassembled WGS sequence"/>
</dbReference>
<dbReference type="InterPro" id="IPR036465">
    <property type="entry name" value="vWFA_dom_sf"/>
</dbReference>
<dbReference type="Pfam" id="PF08725">
    <property type="entry name" value="Integrin_b_cyt"/>
    <property type="match status" value="1"/>
</dbReference>
<feature type="transmembrane region" description="Helical" evidence="15">
    <location>
        <begin position="694"/>
        <end position="719"/>
    </location>
</feature>
<feature type="disulfide bond" evidence="13">
    <location>
        <begin position="573"/>
        <end position="578"/>
    </location>
</feature>
<dbReference type="InterPro" id="IPR040622">
    <property type="entry name" value="EGF_integrin_1"/>
</dbReference>
<feature type="disulfide bond" evidence="13">
    <location>
        <begin position="457"/>
        <end position="466"/>
    </location>
</feature>
<dbReference type="InterPro" id="IPR057073">
    <property type="entry name" value="EGF_integrin_2"/>
</dbReference>
<evidence type="ECO:0000256" key="10">
    <source>
        <dbReference type="ARBA" id="ARBA00023136"/>
    </source>
</evidence>
<feature type="disulfide bond" evidence="13">
    <location>
        <begin position="375"/>
        <end position="381"/>
    </location>
</feature>
<dbReference type="Gene3D" id="1.20.5.100">
    <property type="entry name" value="Cytochrome c1, transmembrane anchor, C-terminal"/>
    <property type="match status" value="1"/>
</dbReference>
<dbReference type="Pfam" id="PF18372">
    <property type="entry name" value="I-EGF_1"/>
    <property type="match status" value="1"/>
</dbReference>
<dbReference type="PANTHER" id="PTHR10082:SF60">
    <property type="entry name" value="INTEGRIN BETA-PS"/>
    <property type="match status" value="1"/>
</dbReference>
<accession>A0A194PMP9</accession>
<evidence type="ECO:0000256" key="2">
    <source>
        <dbReference type="ARBA" id="ARBA00007449"/>
    </source>
</evidence>
<dbReference type="GO" id="GO:0008305">
    <property type="term" value="C:integrin complex"/>
    <property type="evidence" value="ECO:0007669"/>
    <property type="project" value="TreeGrafter"/>
</dbReference>
<keyword evidence="3" id="KW-0245">EGF-like domain</keyword>
<feature type="disulfide bond" evidence="13">
    <location>
        <begin position="428"/>
        <end position="432"/>
    </location>
</feature>
<keyword evidence="18" id="KW-1185">Reference proteome</keyword>
<keyword evidence="10 15" id="KW-0472">Membrane</keyword>
<feature type="domain" description="VWFA" evidence="16">
    <location>
        <begin position="133"/>
        <end position="328"/>
    </location>
</feature>
<dbReference type="SUPFAM" id="SSF57196">
    <property type="entry name" value="EGF/Laminin"/>
    <property type="match status" value="1"/>
</dbReference>
<feature type="disulfide bond" evidence="13">
    <location>
        <begin position="540"/>
        <end position="549"/>
    </location>
</feature>
<reference evidence="17 18" key="1">
    <citation type="journal article" date="2015" name="Nat. Commun.">
        <title>Outbred genome sequencing and CRISPR/Cas9 gene editing in butterflies.</title>
        <authorList>
            <person name="Li X."/>
            <person name="Fan D."/>
            <person name="Zhang W."/>
            <person name="Liu G."/>
            <person name="Zhang L."/>
            <person name="Zhao L."/>
            <person name="Fang X."/>
            <person name="Chen L."/>
            <person name="Dong Y."/>
            <person name="Chen Y."/>
            <person name="Ding Y."/>
            <person name="Zhao R."/>
            <person name="Feng M."/>
            <person name="Zhu Y."/>
            <person name="Feng Y."/>
            <person name="Jiang X."/>
            <person name="Zhu D."/>
            <person name="Xiang H."/>
            <person name="Feng X."/>
            <person name="Li S."/>
            <person name="Wang J."/>
            <person name="Zhang G."/>
            <person name="Kronforst M.R."/>
            <person name="Wang W."/>
        </authorList>
    </citation>
    <scope>NUCLEOTIDE SEQUENCE [LARGE SCALE GENOMIC DNA]</scope>
    <source>
        <strain evidence="17">Ya'a_city_454_Px</strain>
        <tissue evidence="17">Whole body</tissue>
    </source>
</reference>
<gene>
    <name evidence="17" type="ORF">RR46_13174</name>
</gene>
<keyword evidence="9 14" id="KW-0401">Integrin</keyword>
<dbReference type="PRINTS" id="PR01186">
    <property type="entry name" value="INTEGRINB"/>
</dbReference>
<comment type="similarity">
    <text evidence="2 14">Belongs to the integrin beta chain family.</text>
</comment>
<dbReference type="PROSITE" id="PS00243">
    <property type="entry name" value="I_EGF_1"/>
    <property type="match status" value="1"/>
</dbReference>
<dbReference type="PANTHER" id="PTHR10082">
    <property type="entry name" value="INTEGRIN BETA SUBUNIT"/>
    <property type="match status" value="1"/>
</dbReference>
<keyword evidence="8 15" id="KW-1133">Transmembrane helix</keyword>
<keyword evidence="12" id="KW-0325">Glycoprotein</keyword>
<evidence type="ECO:0000256" key="5">
    <source>
        <dbReference type="ARBA" id="ARBA00022729"/>
    </source>
</evidence>
<evidence type="ECO:0000313" key="17">
    <source>
        <dbReference type="EMBL" id="KPI94009.1"/>
    </source>
</evidence>
<feature type="disulfide bond" evidence="13">
    <location>
        <begin position="580"/>
        <end position="595"/>
    </location>
</feature>
<evidence type="ECO:0000259" key="16">
    <source>
        <dbReference type="PROSITE" id="PS50234"/>
    </source>
</evidence>
<dbReference type="GO" id="GO:0007229">
    <property type="term" value="P:integrin-mediated signaling pathway"/>
    <property type="evidence" value="ECO:0007669"/>
    <property type="project" value="UniProtKB-KW"/>
</dbReference>
<evidence type="ECO:0000256" key="15">
    <source>
        <dbReference type="SAM" id="Phobius"/>
    </source>
</evidence>
<feature type="disulfide bond" evidence="13">
    <location>
        <begin position="400"/>
        <end position="655"/>
    </location>
</feature>
<dbReference type="FunFam" id="2.10.25.10:FF:000036">
    <property type="entry name" value="Integrin beta"/>
    <property type="match status" value="1"/>
</dbReference>
<keyword evidence="5" id="KW-0732">Signal</keyword>
<dbReference type="InterPro" id="IPR002035">
    <property type="entry name" value="VWF_A"/>
</dbReference>
<dbReference type="PIRSF" id="PIRSF002512">
    <property type="entry name" value="Integrin_B"/>
    <property type="match status" value="1"/>
</dbReference>
<evidence type="ECO:0000256" key="13">
    <source>
        <dbReference type="PIRSR" id="PIRSR002512-1"/>
    </source>
</evidence>
<evidence type="ECO:0000256" key="6">
    <source>
        <dbReference type="ARBA" id="ARBA00022737"/>
    </source>
</evidence>
<evidence type="ECO:0000256" key="11">
    <source>
        <dbReference type="ARBA" id="ARBA00023157"/>
    </source>
</evidence>
<evidence type="ECO:0000256" key="3">
    <source>
        <dbReference type="ARBA" id="ARBA00022536"/>
    </source>
</evidence>
<dbReference type="InterPro" id="IPR014836">
    <property type="entry name" value="Integrin_bsu_cyt_dom"/>
</dbReference>
<feature type="disulfide bond" evidence="13">
    <location>
        <begin position="452"/>
        <end position="489"/>
    </location>
</feature>